<dbReference type="Proteomes" id="UP000195437">
    <property type="component" value="Chromosome"/>
</dbReference>
<dbReference type="EMBL" id="CP021434">
    <property type="protein sequence ID" value="ARU59851.1"/>
    <property type="molecule type" value="Genomic_DNA"/>
</dbReference>
<keyword evidence="3" id="KW-1185">Reference proteome</keyword>
<dbReference type="KEGG" id="tum:CBW65_01365"/>
<protein>
    <recommendedName>
        <fullName evidence="4">B box-type domain-containing protein</fullName>
    </recommendedName>
</protein>
<sequence length="254" mass="28427">MNCYYHSDRDVERECRVCHELVCSECVVPVGDHAVCKTCISQTVTLDDTGLLADTGKPLTKAEKKKQRAVRAVKRKQEALASGHKSFWFTTLFSCLPGLGHYYLGLQVRGVQLMIIFFALIILNSIVPSNSLQFITGISLPIMWFYVQMDAHKFRDQINRGESVEDRPVYPRWRELLSIAMLGWVFAVLGVIALAYGVIDLAGVGNWQLREALKELVSAALFLGAGFWIVKGKPLPFPAPQTRVEESDNNGEHA</sequence>
<feature type="transmembrane region" description="Helical" evidence="1">
    <location>
        <begin position="176"/>
        <end position="199"/>
    </location>
</feature>
<evidence type="ECO:0008006" key="4">
    <source>
        <dbReference type="Google" id="ProtNLM"/>
    </source>
</evidence>
<keyword evidence="1" id="KW-1133">Transmembrane helix</keyword>
<gene>
    <name evidence="2" type="ORF">CBW65_01365</name>
</gene>
<organism evidence="2 3">
    <name type="scientific">Tumebacillus avium</name>
    <dbReference type="NCBI Taxonomy" id="1903704"/>
    <lineage>
        <taxon>Bacteria</taxon>
        <taxon>Bacillati</taxon>
        <taxon>Bacillota</taxon>
        <taxon>Bacilli</taxon>
        <taxon>Bacillales</taxon>
        <taxon>Alicyclobacillaceae</taxon>
        <taxon>Tumebacillus</taxon>
    </lineage>
</organism>
<dbReference type="RefSeq" id="WP_087455238.1">
    <property type="nucleotide sequence ID" value="NZ_CP021434.1"/>
</dbReference>
<evidence type="ECO:0000256" key="1">
    <source>
        <dbReference type="SAM" id="Phobius"/>
    </source>
</evidence>
<feature type="transmembrane region" description="Helical" evidence="1">
    <location>
        <begin position="211"/>
        <end position="230"/>
    </location>
</feature>
<reference evidence="3" key="1">
    <citation type="submission" date="2017-05" db="EMBL/GenBank/DDBJ databases">
        <authorList>
            <person name="Sung H."/>
        </authorList>
    </citation>
    <scope>NUCLEOTIDE SEQUENCE [LARGE SCALE GENOMIC DNA]</scope>
    <source>
        <strain evidence="3">AR23208</strain>
    </source>
</reference>
<evidence type="ECO:0000313" key="3">
    <source>
        <dbReference type="Proteomes" id="UP000195437"/>
    </source>
</evidence>
<name>A0A1Y0IH98_9BACL</name>
<keyword evidence="1" id="KW-0812">Transmembrane</keyword>
<dbReference type="AlphaFoldDB" id="A0A1Y0IH98"/>
<evidence type="ECO:0000313" key="2">
    <source>
        <dbReference type="EMBL" id="ARU59851.1"/>
    </source>
</evidence>
<keyword evidence="1" id="KW-0472">Membrane</keyword>
<proteinExistence type="predicted"/>
<accession>A0A1Y0IH98</accession>
<feature type="transmembrane region" description="Helical" evidence="1">
    <location>
        <begin position="110"/>
        <end position="127"/>
    </location>
</feature>
<feature type="transmembrane region" description="Helical" evidence="1">
    <location>
        <begin position="86"/>
        <end position="104"/>
    </location>
</feature>
<dbReference type="OrthoDB" id="82335at2"/>